<gene>
    <name evidence="1" type="ORF">CMC5_020130</name>
</gene>
<keyword evidence="2" id="KW-1185">Reference proteome</keyword>
<name>A0A0K1EAG7_CHOCO</name>
<evidence type="ECO:0000313" key="1">
    <source>
        <dbReference type="EMBL" id="AKT37870.1"/>
    </source>
</evidence>
<organism evidence="1 2">
    <name type="scientific">Chondromyces crocatus</name>
    <dbReference type="NCBI Taxonomy" id="52"/>
    <lineage>
        <taxon>Bacteria</taxon>
        <taxon>Pseudomonadati</taxon>
        <taxon>Myxococcota</taxon>
        <taxon>Polyangia</taxon>
        <taxon>Polyangiales</taxon>
        <taxon>Polyangiaceae</taxon>
        <taxon>Chondromyces</taxon>
    </lineage>
</organism>
<dbReference type="KEGG" id="ccro:CMC5_020130"/>
<sequence length="103" mass="11515">MKLLGLKLGSLALLLVSTGVGCGRGYSAFCEEMMDCQRGNDADIEACIIELERQEEIASIYGCDDDWDRAFTCVEEESHCRARVYTHDARCNRDLTDVNLCVN</sequence>
<proteinExistence type="predicted"/>
<accession>A0A0K1EAG7</accession>
<dbReference type="EMBL" id="CP012159">
    <property type="protein sequence ID" value="AKT37870.1"/>
    <property type="molecule type" value="Genomic_DNA"/>
</dbReference>
<dbReference type="PROSITE" id="PS51257">
    <property type="entry name" value="PROKAR_LIPOPROTEIN"/>
    <property type="match status" value="1"/>
</dbReference>
<dbReference type="AlphaFoldDB" id="A0A0K1EAG7"/>
<dbReference type="STRING" id="52.CMC5_020130"/>
<dbReference type="OrthoDB" id="5521836at2"/>
<dbReference type="RefSeq" id="WP_050430180.1">
    <property type="nucleotide sequence ID" value="NZ_CP012159.1"/>
</dbReference>
<protein>
    <recommendedName>
        <fullName evidence="3">Lipoprotein</fullName>
    </recommendedName>
</protein>
<reference evidence="1 2" key="1">
    <citation type="submission" date="2015-07" db="EMBL/GenBank/DDBJ databases">
        <title>Genome analysis of myxobacterium Chondromyces crocatus Cm c5 reveals a high potential for natural compound synthesis and the genetic basis for the loss of fruiting body formation.</title>
        <authorList>
            <person name="Zaburannyi N."/>
            <person name="Bunk B."/>
            <person name="Maier J."/>
            <person name="Overmann J."/>
            <person name="Mueller R."/>
        </authorList>
    </citation>
    <scope>NUCLEOTIDE SEQUENCE [LARGE SCALE GENOMIC DNA]</scope>
    <source>
        <strain evidence="1 2">Cm c5</strain>
    </source>
</reference>
<evidence type="ECO:0008006" key="3">
    <source>
        <dbReference type="Google" id="ProtNLM"/>
    </source>
</evidence>
<dbReference type="Proteomes" id="UP000067626">
    <property type="component" value="Chromosome"/>
</dbReference>
<evidence type="ECO:0000313" key="2">
    <source>
        <dbReference type="Proteomes" id="UP000067626"/>
    </source>
</evidence>